<protein>
    <submittedName>
        <fullName evidence="1">Uncharacterized protein</fullName>
    </submittedName>
</protein>
<dbReference type="RefSeq" id="WP_160357565.1">
    <property type="nucleotide sequence ID" value="NZ_JBLZIA010000010.1"/>
</dbReference>
<evidence type="ECO:0000313" key="2">
    <source>
        <dbReference type="Proteomes" id="UP000656077"/>
    </source>
</evidence>
<dbReference type="SUPFAM" id="SSF82171">
    <property type="entry name" value="DPP6 N-terminal domain-like"/>
    <property type="match status" value="1"/>
</dbReference>
<dbReference type="Proteomes" id="UP000656077">
    <property type="component" value="Unassembled WGS sequence"/>
</dbReference>
<dbReference type="AlphaFoldDB" id="A0A964RHX3"/>
<reference evidence="1" key="1">
    <citation type="submission" date="2019-12" db="EMBL/GenBank/DDBJ databases">
        <title>Microbes associate with the intestines of laboratory mice.</title>
        <authorList>
            <person name="Navarre W."/>
            <person name="Wong E."/>
        </authorList>
    </citation>
    <scope>NUCLEOTIDE SEQUENCE</scope>
    <source>
        <strain evidence="1">NM79_F5</strain>
    </source>
</reference>
<sequence length="347" mass="39316">MNKNIKRRLTWFAIALILQQSIFLYVDKVYLGSDISIQAEKIDEEEDIADKKTEIDVKSNISEIKVSSDGRFVSYIDGNKLKILDSNDNKETECEIDSGAQVSFYKWLNNEDNMIVIQKIKDKGIYYFEPISFDAKKGEVRDLADFDLNKMRIRLNSSKEEISNVVFSTLTHSLYIKVKKGDGKYDLYYANVMNQLKKVKSDKVLGSVVVPTTSTNAVMEEGASITVLNAKAPLSIPNVKSSKILGADVNDNVYFGEIENNKVNKIFYAVLSDANKKWNSLNLKEPVDKTDIVIDYSGKVYINNKSENSVLELISNKSIKYKGNFVQSYSKGIISRVDNKLIKNKLE</sequence>
<organism evidence="1 2">
    <name type="scientific">Clostridium chromiireducens</name>
    <dbReference type="NCBI Taxonomy" id="225345"/>
    <lineage>
        <taxon>Bacteria</taxon>
        <taxon>Bacillati</taxon>
        <taxon>Bacillota</taxon>
        <taxon>Clostridia</taxon>
        <taxon>Eubacteriales</taxon>
        <taxon>Clostridiaceae</taxon>
        <taxon>Clostridium</taxon>
    </lineage>
</organism>
<name>A0A964RHX3_9CLOT</name>
<evidence type="ECO:0000313" key="1">
    <source>
        <dbReference type="EMBL" id="MVX62084.1"/>
    </source>
</evidence>
<comment type="caution">
    <text evidence="1">The sequence shown here is derived from an EMBL/GenBank/DDBJ whole genome shotgun (WGS) entry which is preliminary data.</text>
</comment>
<dbReference type="EMBL" id="WSRQ01000001">
    <property type="protein sequence ID" value="MVX62084.1"/>
    <property type="molecule type" value="Genomic_DNA"/>
</dbReference>
<proteinExistence type="predicted"/>
<gene>
    <name evidence="1" type="ORF">GKZ28_00005</name>
</gene>
<accession>A0A964RHX3</accession>